<organism evidence="16 17">
    <name type="scientific">Rhodocytophaga rosea</name>
    <dbReference type="NCBI Taxonomy" id="2704465"/>
    <lineage>
        <taxon>Bacteria</taxon>
        <taxon>Pseudomonadati</taxon>
        <taxon>Bacteroidota</taxon>
        <taxon>Cytophagia</taxon>
        <taxon>Cytophagales</taxon>
        <taxon>Rhodocytophagaceae</taxon>
        <taxon>Rhodocytophaga</taxon>
    </lineage>
</organism>
<comment type="subunit">
    <text evidence="14">Homodimer.</text>
</comment>
<evidence type="ECO:0000259" key="15">
    <source>
        <dbReference type="Pfam" id="PF00925"/>
    </source>
</evidence>
<dbReference type="NCBIfam" id="TIGR00506">
    <property type="entry name" value="ribB"/>
    <property type="match status" value="1"/>
</dbReference>
<evidence type="ECO:0000256" key="4">
    <source>
        <dbReference type="ARBA" id="ARBA00004904"/>
    </source>
</evidence>
<dbReference type="GO" id="GO:0003935">
    <property type="term" value="F:GTP cyclohydrolase II activity"/>
    <property type="evidence" value="ECO:0007669"/>
    <property type="project" value="TreeGrafter"/>
</dbReference>
<reference evidence="16 17" key="1">
    <citation type="submission" date="2020-01" db="EMBL/GenBank/DDBJ databases">
        <authorList>
            <person name="Kim M.K."/>
        </authorList>
    </citation>
    <scope>NUCLEOTIDE SEQUENCE [LARGE SCALE GENOMIC DNA]</scope>
    <source>
        <strain evidence="16 17">172606-1</strain>
    </source>
</reference>
<dbReference type="GO" id="GO:0008686">
    <property type="term" value="F:3,4-dihydroxy-2-butanone-4-phosphate synthase activity"/>
    <property type="evidence" value="ECO:0007669"/>
    <property type="project" value="UniProtKB-UniRule"/>
</dbReference>
<keyword evidence="13 14" id="KW-0456">Lyase</keyword>
<dbReference type="EMBL" id="CP048222">
    <property type="protein sequence ID" value="QHT70668.1"/>
    <property type="molecule type" value="Genomic_DNA"/>
</dbReference>
<comment type="pathway">
    <text evidence="4 14">Cofactor biosynthesis; riboflavin biosynthesis; 2-hydroxy-3-oxobutyl phosphate from D-ribulose 5-phosphate: step 1/1.</text>
</comment>
<evidence type="ECO:0000256" key="3">
    <source>
        <dbReference type="ARBA" id="ARBA00002284"/>
    </source>
</evidence>
<evidence type="ECO:0000256" key="14">
    <source>
        <dbReference type="HAMAP-Rule" id="MF_00180"/>
    </source>
</evidence>
<feature type="domain" description="GTP cyclohydrolase II" evidence="15">
    <location>
        <begin position="218"/>
        <end position="381"/>
    </location>
</feature>
<dbReference type="FunFam" id="3.90.870.10:FF:000001">
    <property type="entry name" value="Riboflavin biosynthesis protein RibBA"/>
    <property type="match status" value="1"/>
</dbReference>
<proteinExistence type="inferred from homology"/>
<evidence type="ECO:0000313" key="16">
    <source>
        <dbReference type="EMBL" id="QHT70668.1"/>
    </source>
</evidence>
<keyword evidence="10 14" id="KW-0479">Metal-binding</keyword>
<dbReference type="EC" id="4.1.99.12" evidence="7 14"/>
<feature type="binding site" evidence="14">
    <location>
        <position position="35"/>
    </location>
    <ligand>
        <name>Mg(2+)</name>
        <dbReference type="ChEBI" id="CHEBI:18420"/>
        <label>1</label>
    </ligand>
</feature>
<dbReference type="SUPFAM" id="SSF142695">
    <property type="entry name" value="RibA-like"/>
    <property type="match status" value="1"/>
</dbReference>
<dbReference type="AlphaFoldDB" id="A0A6C0GRH0"/>
<dbReference type="InterPro" id="IPR032677">
    <property type="entry name" value="GTP_cyclohydro_II"/>
</dbReference>
<evidence type="ECO:0000256" key="12">
    <source>
        <dbReference type="ARBA" id="ARBA00023211"/>
    </source>
</evidence>
<dbReference type="GO" id="GO:0009231">
    <property type="term" value="P:riboflavin biosynthetic process"/>
    <property type="evidence" value="ECO:0007669"/>
    <property type="project" value="UniProtKB-UniRule"/>
</dbReference>
<keyword evidence="11 14" id="KW-0460">Magnesium</keyword>
<dbReference type="InterPro" id="IPR017945">
    <property type="entry name" value="DHBP_synth_RibB-like_a/b_dom"/>
</dbReference>
<feature type="binding site" evidence="14">
    <location>
        <begin position="34"/>
        <end position="35"/>
    </location>
    <ligand>
        <name>D-ribulose 5-phosphate</name>
        <dbReference type="ChEBI" id="CHEBI:58121"/>
    </ligand>
</feature>
<feature type="binding site" evidence="14">
    <location>
        <position position="39"/>
    </location>
    <ligand>
        <name>D-ribulose 5-phosphate</name>
        <dbReference type="ChEBI" id="CHEBI:58121"/>
    </ligand>
</feature>
<accession>A0A6C0GRH0</accession>
<comment type="similarity">
    <text evidence="14">Belongs to the DHBP synthase family.</text>
</comment>
<evidence type="ECO:0000256" key="8">
    <source>
        <dbReference type="ARBA" id="ARBA00018836"/>
    </source>
</evidence>
<gene>
    <name evidence="14 16" type="primary">ribB</name>
    <name evidence="16" type="ORF">GXP67_30460</name>
</gene>
<dbReference type="SUPFAM" id="SSF55821">
    <property type="entry name" value="YrdC/RibB"/>
    <property type="match status" value="1"/>
</dbReference>
<evidence type="ECO:0000256" key="6">
    <source>
        <dbReference type="ARBA" id="ARBA00008976"/>
    </source>
</evidence>
<dbReference type="Proteomes" id="UP000480178">
    <property type="component" value="Chromosome"/>
</dbReference>
<name>A0A6C0GRH0_9BACT</name>
<dbReference type="PANTHER" id="PTHR21327:SF18">
    <property type="entry name" value="3,4-DIHYDROXY-2-BUTANONE 4-PHOSPHATE SYNTHASE"/>
    <property type="match status" value="1"/>
</dbReference>
<dbReference type="Gene3D" id="3.40.50.10990">
    <property type="entry name" value="GTP cyclohydrolase II"/>
    <property type="match status" value="1"/>
</dbReference>
<dbReference type="PANTHER" id="PTHR21327">
    <property type="entry name" value="GTP CYCLOHYDROLASE II-RELATED"/>
    <property type="match status" value="1"/>
</dbReference>
<dbReference type="Gene3D" id="3.90.870.10">
    <property type="entry name" value="DHBP synthase"/>
    <property type="match status" value="1"/>
</dbReference>
<evidence type="ECO:0000256" key="13">
    <source>
        <dbReference type="ARBA" id="ARBA00023239"/>
    </source>
</evidence>
<evidence type="ECO:0000256" key="11">
    <source>
        <dbReference type="ARBA" id="ARBA00022842"/>
    </source>
</evidence>
<dbReference type="GO" id="GO:0000287">
    <property type="term" value="F:magnesium ion binding"/>
    <property type="evidence" value="ECO:0007669"/>
    <property type="project" value="UniProtKB-UniRule"/>
</dbReference>
<evidence type="ECO:0000313" key="17">
    <source>
        <dbReference type="Proteomes" id="UP000480178"/>
    </source>
</evidence>
<dbReference type="KEGG" id="rhoz:GXP67_30460"/>
<dbReference type="GO" id="GO:0030145">
    <property type="term" value="F:manganese ion binding"/>
    <property type="evidence" value="ECO:0007669"/>
    <property type="project" value="UniProtKB-UniRule"/>
</dbReference>
<feature type="binding site" evidence="14">
    <location>
        <begin position="148"/>
        <end position="152"/>
    </location>
    <ligand>
        <name>D-ribulose 5-phosphate</name>
        <dbReference type="ChEBI" id="CHEBI:58121"/>
    </ligand>
</feature>
<keyword evidence="9 14" id="KW-0686">Riboflavin biosynthesis</keyword>
<dbReference type="InterPro" id="IPR036144">
    <property type="entry name" value="RibA-like_sf"/>
</dbReference>
<protein>
    <recommendedName>
        <fullName evidence="8 14">3,4-dihydroxy-2-butanone 4-phosphate synthase</fullName>
        <shortName evidence="14">DHBP synthase</shortName>
        <ecNumber evidence="7 14">4.1.99.12</ecNumber>
    </recommendedName>
</protein>
<comment type="similarity">
    <text evidence="5">In the N-terminal section; belongs to the DHBP synthase family.</text>
</comment>
<comment type="cofactor">
    <cofactor evidence="2">
        <name>Mn(2+)</name>
        <dbReference type="ChEBI" id="CHEBI:29035"/>
    </cofactor>
</comment>
<dbReference type="InterPro" id="IPR000422">
    <property type="entry name" value="DHBP_synthase_RibB"/>
</dbReference>
<evidence type="ECO:0000256" key="1">
    <source>
        <dbReference type="ARBA" id="ARBA00000141"/>
    </source>
</evidence>
<feature type="site" description="Essential for catalytic activity" evidence="14">
    <location>
        <position position="134"/>
    </location>
</feature>
<dbReference type="Pfam" id="PF00926">
    <property type="entry name" value="DHBP_synthase"/>
    <property type="match status" value="1"/>
</dbReference>
<keyword evidence="12 14" id="KW-0464">Manganese</keyword>
<dbReference type="PIRSF" id="PIRSF001259">
    <property type="entry name" value="RibA"/>
    <property type="match status" value="1"/>
</dbReference>
<sequence>MNDDSTEIKLDTIEEAIAEIRKGKVIIVVDDEDRENEGDMICAAECVTPEIINFMRKDAGGLICVPLTEQRCAELELELMVGRNTATHETPFTVSVDLLGYGCTTGISASDRSKTIQALVNLATRPEELGRPGHIFPLRAKEGGVLRRTGHTEAAIDFARLAGLAPAGVLVEILHDDGTMARLPDLRKMADKHGLKLVSIKDLIQYRLMKESLIKREIAIHLPTQWGDFDLIAYRQIDSGELHLALVKGTWQVNEPVLVRVHSSCATGDIFGSCRCGCKSQLKTAMQMVEKANQGIILYMNATGKDNHLLSQLKAYKLEEMDQNVHTPVKPETLSQVDERDYGVGAQILRDLGISKLKLITTHPKKRAGIIGYGLEIVQYVHFETDAN</sequence>
<feature type="site" description="Essential for catalytic activity" evidence="14">
    <location>
        <position position="172"/>
    </location>
</feature>
<comment type="function">
    <text evidence="3 14">Catalyzes the conversion of D-ribulose 5-phosphate to formate and 3,4-dihydroxy-2-butanone 4-phosphate.</text>
</comment>
<comment type="similarity">
    <text evidence="6">In the C-terminal section; belongs to the GTP cyclohydrolase II family.</text>
</comment>
<evidence type="ECO:0000256" key="9">
    <source>
        <dbReference type="ARBA" id="ARBA00022619"/>
    </source>
</evidence>
<dbReference type="Pfam" id="PF00925">
    <property type="entry name" value="GTP_cyclohydro2"/>
    <property type="match status" value="1"/>
</dbReference>
<evidence type="ECO:0000256" key="5">
    <source>
        <dbReference type="ARBA" id="ARBA00005520"/>
    </source>
</evidence>
<dbReference type="UniPathway" id="UPA00275">
    <property type="reaction ID" value="UER00399"/>
</dbReference>
<evidence type="ECO:0000256" key="2">
    <source>
        <dbReference type="ARBA" id="ARBA00001936"/>
    </source>
</evidence>
<dbReference type="HAMAP" id="MF_00180">
    <property type="entry name" value="RibB"/>
    <property type="match status" value="1"/>
</dbReference>
<comment type="catalytic activity">
    <reaction evidence="1 14">
        <text>D-ribulose 5-phosphate = (2S)-2-hydroxy-3-oxobutyl phosphate + formate + H(+)</text>
        <dbReference type="Rhea" id="RHEA:18457"/>
        <dbReference type="ChEBI" id="CHEBI:15378"/>
        <dbReference type="ChEBI" id="CHEBI:15740"/>
        <dbReference type="ChEBI" id="CHEBI:58121"/>
        <dbReference type="ChEBI" id="CHEBI:58830"/>
        <dbReference type="EC" id="4.1.99.12"/>
    </reaction>
</comment>
<feature type="binding site" evidence="14">
    <location>
        <position position="151"/>
    </location>
    <ligand>
        <name>Mg(2+)</name>
        <dbReference type="ChEBI" id="CHEBI:18420"/>
        <label>2</label>
    </ligand>
</feature>
<feature type="binding site" evidence="14">
    <location>
        <position position="35"/>
    </location>
    <ligand>
        <name>Mg(2+)</name>
        <dbReference type="ChEBI" id="CHEBI:18420"/>
        <label>2</label>
    </ligand>
</feature>
<comment type="cofactor">
    <cofactor evidence="14">
        <name>Mg(2+)</name>
        <dbReference type="ChEBI" id="CHEBI:18420"/>
    </cofactor>
    <cofactor evidence="14">
        <name>Mn(2+)</name>
        <dbReference type="ChEBI" id="CHEBI:29035"/>
    </cofactor>
    <text evidence="14">Binds 2 divalent metal cations per subunit. Magnesium or manganese.</text>
</comment>
<keyword evidence="17" id="KW-1185">Reference proteome</keyword>
<evidence type="ECO:0000256" key="10">
    <source>
        <dbReference type="ARBA" id="ARBA00022723"/>
    </source>
</evidence>
<dbReference type="GO" id="GO:0005829">
    <property type="term" value="C:cytosol"/>
    <property type="evidence" value="ECO:0007669"/>
    <property type="project" value="TreeGrafter"/>
</dbReference>
<evidence type="ECO:0000256" key="7">
    <source>
        <dbReference type="ARBA" id="ARBA00012153"/>
    </source>
</evidence>